<evidence type="ECO:0000313" key="3">
    <source>
        <dbReference type="Proteomes" id="UP000593579"/>
    </source>
</evidence>
<feature type="region of interest" description="Disordered" evidence="1">
    <location>
        <begin position="71"/>
        <end position="128"/>
    </location>
</feature>
<sequence length="128" mass="14531">MMTERSINVGKIIIKEIHDCARKKTRSAYFPSLITLLCLRAQVETKVNLKGPYVQGCIITHDLKKIVKNTNELNPTELSEPTEPETDESSNKSKTEANSVTEIEYAESEEEPNNIKPIKELKVSELRE</sequence>
<protein>
    <submittedName>
        <fullName evidence="2">Uncharacterized protein</fullName>
    </submittedName>
</protein>
<dbReference type="AlphaFoldDB" id="A0A7J9D587"/>
<keyword evidence="3" id="KW-1185">Reference proteome</keyword>
<dbReference type="EMBL" id="JABEZY010272195">
    <property type="protein sequence ID" value="MBA0755876.1"/>
    <property type="molecule type" value="Genomic_DNA"/>
</dbReference>
<evidence type="ECO:0000256" key="1">
    <source>
        <dbReference type="SAM" id="MobiDB-lite"/>
    </source>
</evidence>
<accession>A0A7J9D587</accession>
<gene>
    <name evidence="2" type="ORF">Gogos_021761</name>
</gene>
<evidence type="ECO:0000313" key="2">
    <source>
        <dbReference type="EMBL" id="MBA0755876.1"/>
    </source>
</evidence>
<organism evidence="2 3">
    <name type="scientific">Gossypium gossypioides</name>
    <name type="common">Mexican cotton</name>
    <name type="synonym">Selera gossypioides</name>
    <dbReference type="NCBI Taxonomy" id="34282"/>
    <lineage>
        <taxon>Eukaryota</taxon>
        <taxon>Viridiplantae</taxon>
        <taxon>Streptophyta</taxon>
        <taxon>Embryophyta</taxon>
        <taxon>Tracheophyta</taxon>
        <taxon>Spermatophyta</taxon>
        <taxon>Magnoliopsida</taxon>
        <taxon>eudicotyledons</taxon>
        <taxon>Gunneridae</taxon>
        <taxon>Pentapetalae</taxon>
        <taxon>rosids</taxon>
        <taxon>malvids</taxon>
        <taxon>Malvales</taxon>
        <taxon>Malvaceae</taxon>
        <taxon>Malvoideae</taxon>
        <taxon>Gossypium</taxon>
    </lineage>
</organism>
<dbReference type="OrthoDB" id="1714944at2759"/>
<comment type="caution">
    <text evidence="2">The sequence shown here is derived from an EMBL/GenBank/DDBJ whole genome shotgun (WGS) entry which is preliminary data.</text>
</comment>
<feature type="compositionally biased region" description="Basic and acidic residues" evidence="1">
    <location>
        <begin position="117"/>
        <end position="128"/>
    </location>
</feature>
<reference evidence="2 3" key="1">
    <citation type="journal article" date="2019" name="Genome Biol. Evol.">
        <title>Insights into the evolution of the New World diploid cottons (Gossypium, subgenus Houzingenia) based on genome sequencing.</title>
        <authorList>
            <person name="Grover C.E."/>
            <person name="Arick M.A. 2nd"/>
            <person name="Thrash A."/>
            <person name="Conover J.L."/>
            <person name="Sanders W.S."/>
            <person name="Peterson D.G."/>
            <person name="Frelichowski J.E."/>
            <person name="Scheffler J.A."/>
            <person name="Scheffler B.E."/>
            <person name="Wendel J.F."/>
        </authorList>
    </citation>
    <scope>NUCLEOTIDE SEQUENCE [LARGE SCALE GENOMIC DNA]</scope>
    <source>
        <strain evidence="2">5</strain>
        <tissue evidence="2">Leaf</tissue>
    </source>
</reference>
<proteinExistence type="predicted"/>
<dbReference type="Proteomes" id="UP000593579">
    <property type="component" value="Unassembled WGS sequence"/>
</dbReference>
<name>A0A7J9D587_GOSGO</name>